<evidence type="ECO:0000313" key="3">
    <source>
        <dbReference type="EMBL" id="KWZ42143.1"/>
    </source>
</evidence>
<comment type="caution">
    <text evidence="3">The sequence shown here is derived from an EMBL/GenBank/DDBJ whole genome shotgun (WGS) entry which is preliminary data.</text>
</comment>
<evidence type="ECO:0000256" key="1">
    <source>
        <dbReference type="ARBA" id="ARBA00023002"/>
    </source>
</evidence>
<dbReference type="Proteomes" id="UP000070255">
    <property type="component" value="Unassembled WGS sequence"/>
</dbReference>
<keyword evidence="1" id="KW-0560">Oxidoreductase</keyword>
<accession>A0ABR5TAV8</accession>
<dbReference type="Gene3D" id="3.20.20.220">
    <property type="match status" value="1"/>
</dbReference>
<reference evidence="3 4" key="1">
    <citation type="submission" date="2015-11" db="EMBL/GenBank/DDBJ databases">
        <authorList>
            <person name="Sahl J."/>
            <person name="Wagner D."/>
            <person name="Keim P."/>
        </authorList>
    </citation>
    <scope>NUCLEOTIDE SEQUENCE [LARGE SCALE GENOMIC DNA]</scope>
    <source>
        <strain evidence="3 4">BDU18</strain>
    </source>
</reference>
<dbReference type="InterPro" id="IPR002872">
    <property type="entry name" value="Proline_DH_dom"/>
</dbReference>
<gene>
    <name evidence="3" type="ORF">WS72_04105</name>
</gene>
<evidence type="ECO:0000259" key="2">
    <source>
        <dbReference type="Pfam" id="PF01619"/>
    </source>
</evidence>
<dbReference type="RefSeq" id="WP_060820529.1">
    <property type="nucleotide sequence ID" value="NZ_LNJQ01000001.1"/>
</dbReference>
<proteinExistence type="predicted"/>
<dbReference type="Pfam" id="PF01619">
    <property type="entry name" value="Pro_dh"/>
    <property type="match status" value="1"/>
</dbReference>
<evidence type="ECO:0000313" key="4">
    <source>
        <dbReference type="Proteomes" id="UP000070255"/>
    </source>
</evidence>
<dbReference type="EMBL" id="LNJQ01000001">
    <property type="protein sequence ID" value="KWZ42143.1"/>
    <property type="molecule type" value="Genomic_DNA"/>
</dbReference>
<protein>
    <submittedName>
        <fullName evidence="3">Proline dehydrogenase</fullName>
    </submittedName>
</protein>
<name>A0ABR5TAV8_9BURK</name>
<sequence>MNDEITMLAAAALKGFAANPQYAQRFREGSALREWLQVPASRYIVAGDAGTAVERMRVLAGKGYEVGLECVGENVTDREEVRRVEAQYRQLIDLLPHGGLGRRTELNFDLSNVGLLIARDLACEVTDRIAGAAGERGVFVTLSMERFPMVDDILSVFHQLAASHANVGITLQAYLHRTAGDLDAVLRAGRKIRLVKGVYDEAPERALPRSSALNDRYVELACRMADAGVDRSFATQDPALIERLMRDGLLGGDAEIEMLHGVQPGRLRDLRRDGVNCRVYGTFGDNWYLHFLHRLAEAPETVLLALADIQDPSRIVFGGEY</sequence>
<dbReference type="InterPro" id="IPR029041">
    <property type="entry name" value="FAD-linked_oxidoreductase-like"/>
</dbReference>
<dbReference type="SUPFAM" id="SSF51730">
    <property type="entry name" value="FAD-linked oxidoreductase"/>
    <property type="match status" value="1"/>
</dbReference>
<feature type="domain" description="Proline dehydrogenase" evidence="2">
    <location>
        <begin position="53"/>
        <end position="200"/>
    </location>
</feature>
<keyword evidence="4" id="KW-1185">Reference proteome</keyword>
<organism evidence="3 4">
    <name type="scientific">Burkholderia savannae</name>
    <dbReference type="NCBI Taxonomy" id="1637837"/>
    <lineage>
        <taxon>Bacteria</taxon>
        <taxon>Pseudomonadati</taxon>
        <taxon>Pseudomonadota</taxon>
        <taxon>Betaproteobacteria</taxon>
        <taxon>Burkholderiales</taxon>
        <taxon>Burkholderiaceae</taxon>
        <taxon>Burkholderia</taxon>
        <taxon>pseudomallei group</taxon>
    </lineage>
</organism>